<evidence type="ECO:0000256" key="1">
    <source>
        <dbReference type="ARBA" id="ARBA00004370"/>
    </source>
</evidence>
<gene>
    <name evidence="6" type="ORF">BCR35DRAFT_306085</name>
</gene>
<name>A0A1Y2EZ38_9BASI</name>
<evidence type="ECO:0000256" key="5">
    <source>
        <dbReference type="SAM" id="Phobius"/>
    </source>
</evidence>
<proteinExistence type="predicted"/>
<dbReference type="OrthoDB" id="5563033at2759"/>
<evidence type="ECO:0000256" key="3">
    <source>
        <dbReference type="ARBA" id="ARBA00022989"/>
    </source>
</evidence>
<protein>
    <submittedName>
        <fullName evidence="6">Uncharacterized protein</fullName>
    </submittedName>
</protein>
<reference evidence="6 7" key="1">
    <citation type="submission" date="2016-07" db="EMBL/GenBank/DDBJ databases">
        <title>Pervasive Adenine N6-methylation of Active Genes in Fungi.</title>
        <authorList>
            <consortium name="DOE Joint Genome Institute"/>
            <person name="Mondo S.J."/>
            <person name="Dannebaum R.O."/>
            <person name="Kuo R.C."/>
            <person name="Labutti K."/>
            <person name="Haridas S."/>
            <person name="Kuo A."/>
            <person name="Salamov A."/>
            <person name="Ahrendt S.R."/>
            <person name="Lipzen A."/>
            <person name="Sullivan W."/>
            <person name="Andreopoulos W.B."/>
            <person name="Clum A."/>
            <person name="Lindquist E."/>
            <person name="Daum C."/>
            <person name="Ramamoorthy G.K."/>
            <person name="Gryganskyi A."/>
            <person name="Culley D."/>
            <person name="Magnuson J.K."/>
            <person name="James T.Y."/>
            <person name="O'Malley M.A."/>
            <person name="Stajich J.E."/>
            <person name="Spatafora J.W."/>
            <person name="Visel A."/>
            <person name="Grigoriev I.V."/>
        </authorList>
    </citation>
    <scope>NUCLEOTIDE SEQUENCE [LARGE SCALE GENOMIC DNA]</scope>
    <source>
        <strain evidence="6 7">62-1032</strain>
    </source>
</reference>
<feature type="transmembrane region" description="Helical" evidence="5">
    <location>
        <begin position="6"/>
        <end position="26"/>
    </location>
</feature>
<evidence type="ECO:0000256" key="2">
    <source>
        <dbReference type="ARBA" id="ARBA00022692"/>
    </source>
</evidence>
<dbReference type="Proteomes" id="UP000193467">
    <property type="component" value="Unassembled WGS sequence"/>
</dbReference>
<keyword evidence="3 5" id="KW-1133">Transmembrane helix</keyword>
<accession>A0A1Y2EZ38</accession>
<evidence type="ECO:0000313" key="6">
    <source>
        <dbReference type="EMBL" id="ORY76005.1"/>
    </source>
</evidence>
<comment type="caution">
    <text evidence="6">The sequence shown here is derived from an EMBL/GenBank/DDBJ whole genome shotgun (WGS) entry which is preliminary data.</text>
</comment>
<dbReference type="InterPro" id="IPR009598">
    <property type="entry name" value="BCALP"/>
</dbReference>
<organism evidence="6 7">
    <name type="scientific">Leucosporidium creatinivorum</name>
    <dbReference type="NCBI Taxonomy" id="106004"/>
    <lineage>
        <taxon>Eukaryota</taxon>
        <taxon>Fungi</taxon>
        <taxon>Dikarya</taxon>
        <taxon>Basidiomycota</taxon>
        <taxon>Pucciniomycotina</taxon>
        <taxon>Microbotryomycetes</taxon>
        <taxon>Leucosporidiales</taxon>
        <taxon>Leucosporidium</taxon>
    </lineage>
</organism>
<sequence>MWCLRYWAVVPLLPFPTASPLFQLLWLVSMLAASRPCLYCAALLICLFLATCHFNQSYEPLVTTCRCFFSANGGRLFSSLELPSLPSTSSSSASLLSKASVNASVEGNATSPSTVLSPLARWLKHPPSWTLPIGGEGGVRLSLGL</sequence>
<dbReference type="AlphaFoldDB" id="A0A1Y2EZ38"/>
<dbReference type="PANTHER" id="PTHR13259">
    <property type="entry name" value="BLADDER CANCER 10 KD PROTEIN HOMOLOG"/>
    <property type="match status" value="1"/>
</dbReference>
<keyword evidence="2 5" id="KW-0812">Transmembrane</keyword>
<dbReference type="EMBL" id="MCGR01000036">
    <property type="protein sequence ID" value="ORY76005.1"/>
    <property type="molecule type" value="Genomic_DNA"/>
</dbReference>
<keyword evidence="4 5" id="KW-0472">Membrane</keyword>
<dbReference type="Pfam" id="PF06726">
    <property type="entry name" value="BC10"/>
    <property type="match status" value="1"/>
</dbReference>
<evidence type="ECO:0000313" key="7">
    <source>
        <dbReference type="Proteomes" id="UP000193467"/>
    </source>
</evidence>
<evidence type="ECO:0000256" key="4">
    <source>
        <dbReference type="ARBA" id="ARBA00023136"/>
    </source>
</evidence>
<dbReference type="GO" id="GO:0016020">
    <property type="term" value="C:membrane"/>
    <property type="evidence" value="ECO:0007669"/>
    <property type="project" value="UniProtKB-SubCell"/>
</dbReference>
<dbReference type="SMART" id="SM01396">
    <property type="entry name" value="BC10"/>
    <property type="match status" value="1"/>
</dbReference>
<dbReference type="PANTHER" id="PTHR13259:SF1">
    <property type="entry name" value="BLADDER CANCER-ASSOCIATED PROTEIN"/>
    <property type="match status" value="1"/>
</dbReference>
<comment type="subcellular location">
    <subcellularLocation>
        <location evidence="1">Membrane</location>
    </subcellularLocation>
</comment>
<keyword evidence="7" id="KW-1185">Reference proteome</keyword>
<dbReference type="InParanoid" id="A0A1Y2EZ38"/>